<accession>A0A382CQR7</accession>
<feature type="non-terminal residue" evidence="1">
    <location>
        <position position="1"/>
    </location>
</feature>
<evidence type="ECO:0000313" key="1">
    <source>
        <dbReference type="EMBL" id="SVB28174.1"/>
    </source>
</evidence>
<protein>
    <submittedName>
        <fullName evidence="1">Uncharacterized protein</fullName>
    </submittedName>
</protein>
<dbReference type="AlphaFoldDB" id="A0A382CQR7"/>
<sequence length="91" mass="9687">VTLLPPETVPVISPENVSLLLVALVQDPVTLELLAVSCIVTELEAPSTVVEVPVQLPVREGLEGATGEAELEEFPPQLTVVARRIAARKPE</sequence>
<proteinExistence type="predicted"/>
<gene>
    <name evidence="1" type="ORF">METZ01_LOCUS181028</name>
</gene>
<dbReference type="EMBL" id="UINC01035566">
    <property type="protein sequence ID" value="SVB28174.1"/>
    <property type="molecule type" value="Genomic_DNA"/>
</dbReference>
<organism evidence="1">
    <name type="scientific">marine metagenome</name>
    <dbReference type="NCBI Taxonomy" id="408172"/>
    <lineage>
        <taxon>unclassified sequences</taxon>
        <taxon>metagenomes</taxon>
        <taxon>ecological metagenomes</taxon>
    </lineage>
</organism>
<reference evidence="1" key="1">
    <citation type="submission" date="2018-05" db="EMBL/GenBank/DDBJ databases">
        <authorList>
            <person name="Lanie J.A."/>
            <person name="Ng W.-L."/>
            <person name="Kazmierczak K.M."/>
            <person name="Andrzejewski T.M."/>
            <person name="Davidsen T.M."/>
            <person name="Wayne K.J."/>
            <person name="Tettelin H."/>
            <person name="Glass J.I."/>
            <person name="Rusch D."/>
            <person name="Podicherti R."/>
            <person name="Tsui H.-C.T."/>
            <person name="Winkler M.E."/>
        </authorList>
    </citation>
    <scope>NUCLEOTIDE SEQUENCE</scope>
</reference>
<name>A0A382CQR7_9ZZZZ</name>